<gene>
    <name evidence="3" type="ORF">HU738_003550</name>
    <name evidence="2" type="ORF">HU738_01385</name>
</gene>
<feature type="transmembrane region" description="Helical" evidence="1">
    <location>
        <begin position="231"/>
        <end position="253"/>
    </location>
</feature>
<comment type="caution">
    <text evidence="2">The sequence shown here is derived from an EMBL/GenBank/DDBJ whole genome shotgun (WGS) entry which is preliminary data.</text>
</comment>
<evidence type="ECO:0000313" key="4">
    <source>
        <dbReference type="Proteomes" id="UP000628137"/>
    </source>
</evidence>
<keyword evidence="1" id="KW-0472">Membrane</keyword>
<keyword evidence="1" id="KW-0812">Transmembrane</keyword>
<name>A0A923K4C0_9PSED</name>
<proteinExistence type="predicted"/>
<protein>
    <recommendedName>
        <fullName evidence="5">RING-type E3 ubiquitin transferase</fullName>
    </recommendedName>
</protein>
<dbReference type="EMBL" id="JABWRP020000002">
    <property type="protein sequence ID" value="MBV4540114.1"/>
    <property type="molecule type" value="Genomic_DNA"/>
</dbReference>
<evidence type="ECO:0000256" key="1">
    <source>
        <dbReference type="SAM" id="Phobius"/>
    </source>
</evidence>
<evidence type="ECO:0008006" key="5">
    <source>
        <dbReference type="Google" id="ProtNLM"/>
    </source>
</evidence>
<dbReference type="EMBL" id="JABWRP010000001">
    <property type="protein sequence ID" value="MBC3469198.1"/>
    <property type="molecule type" value="Genomic_DNA"/>
</dbReference>
<feature type="transmembrane region" description="Helical" evidence="1">
    <location>
        <begin position="12"/>
        <end position="30"/>
    </location>
</feature>
<reference evidence="2" key="2">
    <citation type="submission" date="2020-07" db="EMBL/GenBank/DDBJ databases">
        <authorList>
            <person name="Lood C."/>
            <person name="Girard L."/>
        </authorList>
    </citation>
    <scope>NUCLEOTIDE SEQUENCE</scope>
    <source>
        <strain evidence="2">RW4S2</strain>
    </source>
</reference>
<reference evidence="2 4" key="1">
    <citation type="journal article" date="2020" name="Microorganisms">
        <title>Reliable Identification of Environmental Pseudomonas Isolates Using the rpoD Gene.</title>
        <authorList>
            <consortium name="The Broad Institute Genome Sequencing Platform"/>
            <person name="Girard L."/>
            <person name="Lood C."/>
            <person name="Rokni-Zadeh H."/>
            <person name="van Noort V."/>
            <person name="Lavigne R."/>
            <person name="De Mot R."/>
        </authorList>
    </citation>
    <scope>NUCLEOTIDE SEQUENCE</scope>
    <source>
        <strain evidence="2 4">RW4S2</strain>
    </source>
</reference>
<accession>A0A923K4C0</accession>
<dbReference type="AlphaFoldDB" id="A0A923K4C0"/>
<reference evidence="3" key="3">
    <citation type="submission" date="2021-06" db="EMBL/GenBank/DDBJ databases">
        <title>Updating the genus Pseudomonas: Description of 43 new species and partition of the Pseudomonas putida group.</title>
        <authorList>
            <person name="Girard L."/>
            <person name="Lood C."/>
            <person name="Vandamme P."/>
            <person name="Rokni-Zadeh H."/>
            <person name="Van Noort V."/>
            <person name="Hofte M."/>
            <person name="Lavigne R."/>
            <person name="De Mot R."/>
        </authorList>
    </citation>
    <scope>NUCLEOTIDE SEQUENCE</scope>
    <source>
        <strain evidence="3">RW4S2</strain>
    </source>
</reference>
<dbReference type="RefSeq" id="WP_186600999.1">
    <property type="nucleotide sequence ID" value="NZ_JABWRP020000002.1"/>
</dbReference>
<evidence type="ECO:0000313" key="2">
    <source>
        <dbReference type="EMBL" id="MBC3469198.1"/>
    </source>
</evidence>
<keyword evidence="4" id="KW-1185">Reference proteome</keyword>
<feature type="transmembrane region" description="Helical" evidence="1">
    <location>
        <begin position="187"/>
        <end position="211"/>
    </location>
</feature>
<keyword evidence="1" id="KW-1133">Transmembrane helix</keyword>
<sequence>MTAFDLLETKDFILLILGAALGYIISLIVARQTEKKKDLVLEVLGRQIVVERSVHCPFRISDQNGAQIDNVYFFVVRVWNRGREAVRGDEISPDAPLTIEVGEEARVLADPQILKPHDAMRFSIESPDPNRFRISFDCLNQDEWVQLGFYITGDPRAIIKGSGRVFGQHLDFDITTDDSRIGMLERLVALTVFALIAGSPFALAGSLWWAYKAYSISDIFYHPEQLPRTLMALFGVGAVTHSLAAYYFASLWFKRIRNPKGYPIREDFEPNQRQSLQAIFLTALRGRRHEASASLHNYGEIINPSAKRSAKDIQSTPVD</sequence>
<evidence type="ECO:0000313" key="3">
    <source>
        <dbReference type="EMBL" id="MBV4540114.1"/>
    </source>
</evidence>
<organism evidence="2">
    <name type="scientific">Pseudomonas vlassakiae</name>
    <dbReference type="NCBI Taxonomy" id="485888"/>
    <lineage>
        <taxon>Bacteria</taxon>
        <taxon>Pseudomonadati</taxon>
        <taxon>Pseudomonadota</taxon>
        <taxon>Gammaproteobacteria</taxon>
        <taxon>Pseudomonadales</taxon>
        <taxon>Pseudomonadaceae</taxon>
        <taxon>Pseudomonas</taxon>
    </lineage>
</organism>
<dbReference type="Proteomes" id="UP000628137">
    <property type="component" value="Unassembled WGS sequence"/>
</dbReference>